<accession>A0ABQ3GHG1</accession>
<feature type="region of interest" description="Disordered" evidence="1">
    <location>
        <begin position="127"/>
        <end position="147"/>
    </location>
</feature>
<evidence type="ECO:0000256" key="1">
    <source>
        <dbReference type="SAM" id="MobiDB-lite"/>
    </source>
</evidence>
<evidence type="ECO:0000313" key="2">
    <source>
        <dbReference type="EMBL" id="GHD06099.1"/>
    </source>
</evidence>
<proteinExistence type="predicted"/>
<reference evidence="3" key="1">
    <citation type="journal article" date="2019" name="Int. J. Syst. Evol. Microbiol.">
        <title>The Global Catalogue of Microorganisms (GCM) 10K type strain sequencing project: providing services to taxonomists for standard genome sequencing and annotation.</title>
        <authorList>
            <consortium name="The Broad Institute Genomics Platform"/>
            <consortium name="The Broad Institute Genome Sequencing Center for Infectious Disease"/>
            <person name="Wu L."/>
            <person name="Ma J."/>
        </authorList>
    </citation>
    <scope>NUCLEOTIDE SEQUENCE [LARGE SCALE GENOMIC DNA]</scope>
    <source>
        <strain evidence="3">KCTC 19466</strain>
    </source>
</reference>
<dbReference type="Proteomes" id="UP000642819">
    <property type="component" value="Unassembled WGS sequence"/>
</dbReference>
<evidence type="ECO:0008006" key="4">
    <source>
        <dbReference type="Google" id="ProtNLM"/>
    </source>
</evidence>
<organism evidence="2 3">
    <name type="scientific">Zhihengliuella salsuginis</name>
    <dbReference type="NCBI Taxonomy" id="578222"/>
    <lineage>
        <taxon>Bacteria</taxon>
        <taxon>Bacillati</taxon>
        <taxon>Actinomycetota</taxon>
        <taxon>Actinomycetes</taxon>
        <taxon>Micrococcales</taxon>
        <taxon>Micrococcaceae</taxon>
        <taxon>Zhihengliuella</taxon>
    </lineage>
</organism>
<gene>
    <name evidence="2" type="ORF">GCM10008096_15670</name>
</gene>
<keyword evidence="3" id="KW-1185">Reference proteome</keyword>
<dbReference type="EMBL" id="BMXK01000006">
    <property type="protein sequence ID" value="GHD06099.1"/>
    <property type="molecule type" value="Genomic_DNA"/>
</dbReference>
<sequence>MTTALTTITLTDVDFRELISAQHDGDATTCRDLTDTSGIPVVRAGTLTPEVSDLVQLITRSRGTFMAQRCDSEALLDDVWLWSGGNGIISAVKRRGGDFVLTAAPATDIYRTVIDAVALQARPRPLDDGPTVKVGQKDLTGATDGENGAEAARAAQRILGETIRKIHPGIADSLTAGEMEHVTVYSEFKGVRGPVKSSQLFLDTPAGILMHATSGMRFMPRHHLTAVPAWAVWEEIVKLLPRPEDFVRWSREVA</sequence>
<protein>
    <recommendedName>
        <fullName evidence="4">EspG family protein</fullName>
    </recommendedName>
</protein>
<comment type="caution">
    <text evidence="2">The sequence shown here is derived from an EMBL/GenBank/DDBJ whole genome shotgun (WGS) entry which is preliminary data.</text>
</comment>
<name>A0ABQ3GHG1_9MICC</name>
<evidence type="ECO:0000313" key="3">
    <source>
        <dbReference type="Proteomes" id="UP000642819"/>
    </source>
</evidence>